<dbReference type="SUPFAM" id="SSF50621">
    <property type="entry name" value="Alanine racemase C-terminal domain-like"/>
    <property type="match status" value="1"/>
</dbReference>
<dbReference type="AlphaFoldDB" id="A0A1W6L9E6"/>
<dbReference type="GO" id="GO:0005829">
    <property type="term" value="C:cytosol"/>
    <property type="evidence" value="ECO:0007669"/>
    <property type="project" value="TreeGrafter"/>
</dbReference>
<comment type="cofactor">
    <cofactor evidence="1">
        <name>pyridoxal 5'-phosphate</name>
        <dbReference type="ChEBI" id="CHEBI:597326"/>
    </cofactor>
</comment>
<dbReference type="InterPro" id="IPR009006">
    <property type="entry name" value="Ala_racemase/Decarboxylase_C"/>
</dbReference>
<feature type="region of interest" description="Disordered" evidence="4">
    <location>
        <begin position="533"/>
        <end position="561"/>
    </location>
</feature>
<dbReference type="PANTHER" id="PTHR30511:SF0">
    <property type="entry name" value="ALANINE RACEMASE, CATABOLIC-RELATED"/>
    <property type="match status" value="1"/>
</dbReference>
<evidence type="ECO:0000256" key="4">
    <source>
        <dbReference type="SAM" id="MobiDB-lite"/>
    </source>
</evidence>
<dbReference type="KEGG" id="rgu:A4W93_13320"/>
<dbReference type="STRING" id="946333.A4W93_13320"/>
<keyword evidence="6" id="KW-1185">Reference proteome</keyword>
<reference evidence="5 6" key="1">
    <citation type="submission" date="2016-04" db="EMBL/GenBank/DDBJ databases">
        <title>Complete genome sequence of natural rubber-degrading, novel Gram-negative bacterium, Rhizobacter gummiphilus strain NS21.</title>
        <authorList>
            <person name="Tabata M."/>
            <person name="Kasai D."/>
            <person name="Fukuda M."/>
        </authorList>
    </citation>
    <scope>NUCLEOTIDE SEQUENCE [LARGE SCALE GENOMIC DNA]</scope>
    <source>
        <strain evidence="5 6">NS21</strain>
    </source>
</reference>
<dbReference type="Gene3D" id="3.20.20.10">
    <property type="entry name" value="Alanine racemase"/>
    <property type="match status" value="1"/>
</dbReference>
<gene>
    <name evidence="5" type="ORF">A4W93_13320</name>
</gene>
<feature type="compositionally biased region" description="Polar residues" evidence="4">
    <location>
        <begin position="52"/>
        <end position="66"/>
    </location>
</feature>
<evidence type="ECO:0000256" key="1">
    <source>
        <dbReference type="ARBA" id="ARBA00001933"/>
    </source>
</evidence>
<dbReference type="InterPro" id="IPR000821">
    <property type="entry name" value="Ala_racemase"/>
</dbReference>
<keyword evidence="2" id="KW-0663">Pyridoxal phosphate</keyword>
<evidence type="ECO:0000313" key="6">
    <source>
        <dbReference type="Proteomes" id="UP000193427"/>
    </source>
</evidence>
<dbReference type="Proteomes" id="UP000193427">
    <property type="component" value="Chromosome"/>
</dbReference>
<name>A0A1W6L9E6_9BURK</name>
<feature type="compositionally biased region" description="Basic and acidic residues" evidence="4">
    <location>
        <begin position="302"/>
        <end position="316"/>
    </location>
</feature>
<dbReference type="Gene3D" id="2.40.37.10">
    <property type="entry name" value="Lyase, Ornithine Decarboxylase, Chain A, domain 1"/>
    <property type="match status" value="1"/>
</dbReference>
<dbReference type="SUPFAM" id="SSF51419">
    <property type="entry name" value="PLP-binding barrel"/>
    <property type="match status" value="1"/>
</dbReference>
<dbReference type="GO" id="GO:0030170">
    <property type="term" value="F:pyridoxal phosphate binding"/>
    <property type="evidence" value="ECO:0007669"/>
    <property type="project" value="TreeGrafter"/>
</dbReference>
<accession>A0A1W6L9E6</accession>
<sequence length="561" mass="59465">MSKLNSPTTPHASSSRLPAIDTTNLEGPPTLGKDKHKATAASPRPLGMDGLSTASRPSSIGGSPVRSTSAIGGLNSLFAVKKTQTAPTSPVHAKPVALDVDAMVQETARTRAVVNMSAVRRNIRRGLALVGSDGVSQVPARGGAVLKADGYGVNGKNPAALAKVLASEGVRDMFVAELSEAVKLRAALKKDRPDLADEVSINVLGGLDMDANPKWLLDHDITPVLNSLAQVRKWNEIAAGLKAEGKLPPGGLDCILQFDTGMSRTGIGGDDVDKLMKAIGNKELTHIAPQLMMSHLAEAGDADPRTEDPATKERQPGAKTIEQLGNFDRIGAQLKKFYPDIQESLGASSTVFLGKELHKNMVRMGATFHAQAPFENDTNPLEPTLTVTSKLGPFVKYPPGKKVGYDGTYTTTRPGGEILGTIPVGYRDMLPPGDKWNHESNGKLPTVRLRTPDGKLHPCTFAGKFSMDMSEINLSDIPEDQLKEGLEVVLIDDKMTTGQFAAQFGVGASYIQTKIASDRVAISHVETDPFPSPAAEAVVDPSPWSKAGRAKRAEATATASV</sequence>
<feature type="compositionally biased region" description="Polar residues" evidence="4">
    <location>
        <begin position="1"/>
        <end position="25"/>
    </location>
</feature>
<dbReference type="GO" id="GO:0030632">
    <property type="term" value="P:D-alanine biosynthetic process"/>
    <property type="evidence" value="ECO:0007669"/>
    <property type="project" value="TreeGrafter"/>
</dbReference>
<dbReference type="InterPro" id="IPR029066">
    <property type="entry name" value="PLP-binding_barrel"/>
</dbReference>
<keyword evidence="3" id="KW-0413">Isomerase</keyword>
<dbReference type="SMART" id="SM01005">
    <property type="entry name" value="Ala_racemase_C"/>
    <property type="match status" value="1"/>
</dbReference>
<dbReference type="Pfam" id="PF00842">
    <property type="entry name" value="Ala_racemase_C"/>
    <property type="match status" value="1"/>
</dbReference>
<organism evidence="5 6">
    <name type="scientific">Piscinibacter gummiphilus</name>
    <dbReference type="NCBI Taxonomy" id="946333"/>
    <lineage>
        <taxon>Bacteria</taxon>
        <taxon>Pseudomonadati</taxon>
        <taxon>Pseudomonadota</taxon>
        <taxon>Betaproteobacteria</taxon>
        <taxon>Burkholderiales</taxon>
        <taxon>Sphaerotilaceae</taxon>
        <taxon>Piscinibacter</taxon>
    </lineage>
</organism>
<dbReference type="Pfam" id="PF01168">
    <property type="entry name" value="Ala_racemase_N"/>
    <property type="match status" value="1"/>
</dbReference>
<dbReference type="InterPro" id="IPR001608">
    <property type="entry name" value="Ala_racemase_N"/>
</dbReference>
<evidence type="ECO:0000313" key="5">
    <source>
        <dbReference type="EMBL" id="ARN20798.1"/>
    </source>
</evidence>
<dbReference type="GO" id="GO:0008784">
    <property type="term" value="F:alanine racemase activity"/>
    <property type="evidence" value="ECO:0007669"/>
    <property type="project" value="TreeGrafter"/>
</dbReference>
<proteinExistence type="predicted"/>
<dbReference type="EMBL" id="CP015118">
    <property type="protein sequence ID" value="ARN20798.1"/>
    <property type="molecule type" value="Genomic_DNA"/>
</dbReference>
<evidence type="ECO:0000256" key="2">
    <source>
        <dbReference type="ARBA" id="ARBA00022898"/>
    </source>
</evidence>
<dbReference type="OrthoDB" id="9813814at2"/>
<feature type="region of interest" description="Disordered" evidence="4">
    <location>
        <begin position="1"/>
        <end position="66"/>
    </location>
</feature>
<dbReference type="RefSeq" id="WP_085751077.1">
    <property type="nucleotide sequence ID" value="NZ_BSPR01000007.1"/>
</dbReference>
<dbReference type="InterPro" id="IPR011079">
    <property type="entry name" value="Ala_racemase_C"/>
</dbReference>
<protein>
    <submittedName>
        <fullName evidence="5">Uncharacterized protein</fullName>
    </submittedName>
</protein>
<feature type="region of interest" description="Disordered" evidence="4">
    <location>
        <begin position="299"/>
        <end position="319"/>
    </location>
</feature>
<evidence type="ECO:0000256" key="3">
    <source>
        <dbReference type="ARBA" id="ARBA00023235"/>
    </source>
</evidence>
<dbReference type="PANTHER" id="PTHR30511">
    <property type="entry name" value="ALANINE RACEMASE"/>
    <property type="match status" value="1"/>
</dbReference>